<protein>
    <submittedName>
        <fullName evidence="3">SWIM-type domain-containing protein</fullName>
    </submittedName>
</protein>
<organism evidence="3 4">
    <name type="scientific">Aphis craccivora</name>
    <name type="common">Cowpea aphid</name>
    <dbReference type="NCBI Taxonomy" id="307492"/>
    <lineage>
        <taxon>Eukaryota</taxon>
        <taxon>Metazoa</taxon>
        <taxon>Ecdysozoa</taxon>
        <taxon>Arthropoda</taxon>
        <taxon>Hexapoda</taxon>
        <taxon>Insecta</taxon>
        <taxon>Pterygota</taxon>
        <taxon>Neoptera</taxon>
        <taxon>Paraneoptera</taxon>
        <taxon>Hemiptera</taxon>
        <taxon>Sternorrhyncha</taxon>
        <taxon>Aphidomorpha</taxon>
        <taxon>Aphidoidea</taxon>
        <taxon>Aphididae</taxon>
        <taxon>Aphidini</taxon>
        <taxon>Aphis</taxon>
        <taxon>Aphis</taxon>
    </lineage>
</organism>
<dbReference type="PANTHER" id="PTHR35385:SF2">
    <property type="entry name" value="PROTEIN B, PUTATIVE-RELATED"/>
    <property type="match status" value="1"/>
</dbReference>
<dbReference type="InterPro" id="IPR007527">
    <property type="entry name" value="Znf_SWIM"/>
</dbReference>
<keyword evidence="1" id="KW-0862">Zinc</keyword>
<dbReference type="AlphaFoldDB" id="A0A6G0W596"/>
<proteinExistence type="predicted"/>
<dbReference type="OrthoDB" id="6582261at2759"/>
<dbReference type="GO" id="GO:0008270">
    <property type="term" value="F:zinc ion binding"/>
    <property type="evidence" value="ECO:0007669"/>
    <property type="project" value="UniProtKB-KW"/>
</dbReference>
<feature type="non-terminal residue" evidence="3">
    <location>
        <position position="290"/>
    </location>
</feature>
<dbReference type="PANTHER" id="PTHR35385">
    <property type="entry name" value="PROTEIN B, PUTATIVE-RELATED-RELATED"/>
    <property type="match status" value="1"/>
</dbReference>
<feature type="domain" description="SWIM-type" evidence="2">
    <location>
        <begin position="106"/>
        <end position="137"/>
    </location>
</feature>
<evidence type="ECO:0000313" key="3">
    <source>
        <dbReference type="EMBL" id="KAF0721054.1"/>
    </source>
</evidence>
<dbReference type="EMBL" id="VUJU01009316">
    <property type="protein sequence ID" value="KAF0721054.1"/>
    <property type="molecule type" value="Genomic_DNA"/>
</dbReference>
<evidence type="ECO:0000259" key="2">
    <source>
        <dbReference type="PROSITE" id="PS50966"/>
    </source>
</evidence>
<dbReference type="Proteomes" id="UP000478052">
    <property type="component" value="Unassembled WGS sequence"/>
</dbReference>
<evidence type="ECO:0000256" key="1">
    <source>
        <dbReference type="PROSITE-ProRule" id="PRU00325"/>
    </source>
</evidence>
<gene>
    <name evidence="3" type="ORF">FWK35_00031773</name>
</gene>
<keyword evidence="1" id="KW-0479">Metal-binding</keyword>
<sequence>VDAEHAYLKLIGENLDYPNWINYIQNYWSYRQKWCLCFRDHTSRGHVTNNYLRLLLREFSDSRNALSRLFLRKMIKKATYLKKEMIIQESGGEFLVPSEEESGLMYYVDINSGICSCSAALTGKFCKHQCAVYKYFGVKSEYCPVITPTDRLNIAKIAYGDKVIDESFYEPFLKENNGPINNIEIKSIENNILCNENVDTEENRLLTSRIENNDNENKKIIGILKLEERLKKIKTEGQWETFLHTAGQQVALRRRDIVMIKVQPTSIARRSAKVTKGSKRLLAGRPVDLQ</sequence>
<keyword evidence="4" id="KW-1185">Reference proteome</keyword>
<evidence type="ECO:0000313" key="4">
    <source>
        <dbReference type="Proteomes" id="UP000478052"/>
    </source>
</evidence>
<comment type="caution">
    <text evidence="3">The sequence shown here is derived from an EMBL/GenBank/DDBJ whole genome shotgun (WGS) entry which is preliminary data.</text>
</comment>
<accession>A0A6G0W596</accession>
<keyword evidence="1" id="KW-0863">Zinc-finger</keyword>
<feature type="non-terminal residue" evidence="3">
    <location>
        <position position="1"/>
    </location>
</feature>
<dbReference type="PROSITE" id="PS50966">
    <property type="entry name" value="ZF_SWIM"/>
    <property type="match status" value="1"/>
</dbReference>
<name>A0A6G0W596_APHCR</name>
<reference evidence="3 4" key="1">
    <citation type="submission" date="2019-08" db="EMBL/GenBank/DDBJ databases">
        <title>Whole genome of Aphis craccivora.</title>
        <authorList>
            <person name="Voronova N.V."/>
            <person name="Shulinski R.S."/>
            <person name="Bandarenka Y.V."/>
            <person name="Zhorov D.G."/>
            <person name="Warner D."/>
        </authorList>
    </citation>
    <scope>NUCLEOTIDE SEQUENCE [LARGE SCALE GENOMIC DNA]</scope>
    <source>
        <strain evidence="3">180601</strain>
        <tissue evidence="3">Whole Body</tissue>
    </source>
</reference>